<gene>
    <name evidence="3" type="ORF">GCM10009544_59780</name>
</gene>
<dbReference type="EMBL" id="BAAAHB010000119">
    <property type="protein sequence ID" value="GAA0491006.1"/>
    <property type="molecule type" value="Genomic_DNA"/>
</dbReference>
<evidence type="ECO:0000313" key="4">
    <source>
        <dbReference type="Proteomes" id="UP001499895"/>
    </source>
</evidence>
<name>A0ABP3L100_9ACTN</name>
<reference evidence="4" key="1">
    <citation type="journal article" date="2019" name="Int. J. Syst. Evol. Microbiol.">
        <title>The Global Catalogue of Microorganisms (GCM) 10K type strain sequencing project: providing services to taxonomists for standard genome sequencing and annotation.</title>
        <authorList>
            <consortium name="The Broad Institute Genomics Platform"/>
            <consortium name="The Broad Institute Genome Sequencing Center for Infectious Disease"/>
            <person name="Wu L."/>
            <person name="Ma J."/>
        </authorList>
    </citation>
    <scope>NUCLEOTIDE SEQUENCE [LARGE SCALE GENOMIC DNA]</scope>
    <source>
        <strain evidence="4">JCM 10649</strain>
    </source>
</reference>
<organism evidence="3 4">
    <name type="scientific">Streptomyces stramineus</name>
    <dbReference type="NCBI Taxonomy" id="173861"/>
    <lineage>
        <taxon>Bacteria</taxon>
        <taxon>Bacillati</taxon>
        <taxon>Actinomycetota</taxon>
        <taxon>Actinomycetes</taxon>
        <taxon>Kitasatosporales</taxon>
        <taxon>Streptomycetaceae</taxon>
        <taxon>Streptomyces</taxon>
    </lineage>
</organism>
<keyword evidence="4" id="KW-1185">Reference proteome</keyword>
<dbReference type="Gene3D" id="1.25.40.10">
    <property type="entry name" value="Tetratricopeptide repeat domain"/>
    <property type="match status" value="3"/>
</dbReference>
<proteinExistence type="predicted"/>
<dbReference type="SUPFAM" id="SSF81901">
    <property type="entry name" value="HCP-like"/>
    <property type="match status" value="1"/>
</dbReference>
<dbReference type="SUPFAM" id="SSF48452">
    <property type="entry name" value="TPR-like"/>
    <property type="match status" value="2"/>
</dbReference>
<accession>A0ABP3L100</accession>
<dbReference type="Proteomes" id="UP001499895">
    <property type="component" value="Unassembled WGS sequence"/>
</dbReference>
<dbReference type="Pfam" id="PF12770">
    <property type="entry name" value="CHAT"/>
    <property type="match status" value="1"/>
</dbReference>
<feature type="domain" description="CHAT" evidence="2">
    <location>
        <begin position="1245"/>
        <end position="1540"/>
    </location>
</feature>
<dbReference type="PANTHER" id="PTHR19959">
    <property type="entry name" value="KINESIN LIGHT CHAIN"/>
    <property type="match status" value="1"/>
</dbReference>
<evidence type="ECO:0000256" key="1">
    <source>
        <dbReference type="SAM" id="MobiDB-lite"/>
    </source>
</evidence>
<dbReference type="RefSeq" id="WP_344096769.1">
    <property type="nucleotide sequence ID" value="NZ_BAAAHB010000119.1"/>
</dbReference>
<sequence>MVHDGTGWAEVERLTARLEERLESFWNQGDREAVTDPSALAEATALRELALHVPEAAAGTPVTPYVLDLPAVHRVACLHYARCLVQGPATEEARPEAQLTLALFVLVHQFAPEEVPEDLRETVAAADLPPARDLHTSWTRALELFGRWQAAGDPEALEGAISLWSGALEVVPASHPGYAMLLSNLGTALRFRYTLRGNEDDLERALATGRRAVEHASADDPDRAMYLANLSGSLALKYAARGARTDLDEAVAAGTESVRVAKEPRALFHSNAGMALMLRYEQDAGTADLEAAAEALRLAVRHAAPDDPQRALYLSHLGLALAQRFLRLGEPADLDAAVDAATAAVAASPSGHPAHGGYLANLSGVLRTKAGHTREPADLDAAVAAARRALAAVPTTGRQRDVLRRALGLALDLRFRHLGGRADGAESVDLLQRTAQNAGDEASATAVSLYDLGRALLTRFRDTGDPADASAAVDTARRSVRATPVGAERGVPLSLLGEALSARARRTGSPSDTDEAIAVLEEARALLAGYHPAALGKCLSELGLARGRRFDRTQSLADADAGLEAFREALRLDTGEAAVDESHMGGLLMQRFAVTGEQADLAAALDWQRRAARSDTDNAHAQQVLFNLGRALQAAYEESGDLALLDEAVQRMEEALRAGRPGADSALALSNLGALLRVRADRLGTAPDLDRAVDLSRRAVAALPAGHPERAVYLSNLSTALVARYGRSGSQQDMEEAVRVSRQAVAAASPADEAGRATHLANLGIALRKRYEWSGALADLDESIEASGAAARALPPGHVHRGPLLTGVCSALLTRYERTGGETHLDEAVDAGRGAVGSVPDGHPQRPTHLSNLALALRRRFLSTGRRADADEAVACLRQAVRAHPHDHPARAACLANLSIALLARFQRPGQHVGPDDAAEVDEAVDAAREAVRATPEGDPRRSQYLSNLAVALLVRVPLSRSRADLRAVRKTFRQATGVATAPPLARFRAARTWAKVTASLGRWPEALDAYRSAVAELPLLAWHGLDRTDRLDALGRAAGLAGDAAAVALNARRPEEALQLLEQGRGVLLAQALDARDDMTALEERAPALAARIREIRALLNTDPTDLADPTALSTLSAPETGPADQAGEQRAAAERRRELAREMDDLVRRARELPGLADFLRPPSVARLREAAANGPVVVVNTSALRCDALVLTRDRLRTVPLPDLRLEGPGGLTERAGALLDALATAGRSPADAWRAQRILLRTLSWLWDTVAAPALAALEPADGARGPLPRLWWCPTGLLALLPLHAAGHYGPGAGGAGTRTLPDRYVCSYTTTVRALAEQAAPGRRAAGAGPGRMLAVDQSDTPGLPPLPHARAEVRLLADRLPRTTVLTGPEASRSAVLDTLPAHSYLHFSGHGSQNPADSGGGALYCHDHGQAGPLTVADISRLRLDDARLAFLSACETARGAAALPDEAIHLAGALQLAGFTHVVAAQWAVDDAGALRAAEHFYAGLASPPSPDGQPAALDADRAATALHSTVRRLREQDDDPLWWAAYVHTGP</sequence>
<dbReference type="InterPro" id="IPR024983">
    <property type="entry name" value="CHAT_dom"/>
</dbReference>
<feature type="region of interest" description="Disordered" evidence="1">
    <location>
        <begin position="1108"/>
        <end position="1137"/>
    </location>
</feature>
<protein>
    <recommendedName>
        <fullName evidence="2">CHAT domain-containing protein</fullName>
    </recommendedName>
</protein>
<comment type="caution">
    <text evidence="3">The sequence shown here is derived from an EMBL/GenBank/DDBJ whole genome shotgun (WGS) entry which is preliminary data.</text>
</comment>
<dbReference type="InterPro" id="IPR011990">
    <property type="entry name" value="TPR-like_helical_dom_sf"/>
</dbReference>
<evidence type="ECO:0000259" key="2">
    <source>
        <dbReference type="Pfam" id="PF12770"/>
    </source>
</evidence>
<dbReference type="PANTHER" id="PTHR19959:SF119">
    <property type="entry name" value="FUNGAL LIPASE-LIKE DOMAIN-CONTAINING PROTEIN"/>
    <property type="match status" value="1"/>
</dbReference>
<evidence type="ECO:0000313" key="3">
    <source>
        <dbReference type="EMBL" id="GAA0491006.1"/>
    </source>
</evidence>